<evidence type="ECO:0000256" key="2">
    <source>
        <dbReference type="ARBA" id="ARBA00022747"/>
    </source>
</evidence>
<protein>
    <submittedName>
        <fullName evidence="5">Restriction endonuclease subunit S</fullName>
    </submittedName>
</protein>
<gene>
    <name evidence="5" type="ORF">I6J59_17530</name>
</gene>
<dbReference type="GeneID" id="93097616"/>
<dbReference type="InterPro" id="IPR052021">
    <property type="entry name" value="Type-I_RS_S_subunit"/>
</dbReference>
<dbReference type="RefSeq" id="WP_034502823.1">
    <property type="nucleotide sequence ID" value="NZ_CP069450.1"/>
</dbReference>
<keyword evidence="5" id="KW-0540">Nuclease</keyword>
<name>A0ABX7H420_9BACT</name>
<keyword evidence="2" id="KW-0680">Restriction system</keyword>
<evidence type="ECO:0000313" key="5">
    <source>
        <dbReference type="EMBL" id="QRO49665.1"/>
    </source>
</evidence>
<evidence type="ECO:0000259" key="4">
    <source>
        <dbReference type="Pfam" id="PF01420"/>
    </source>
</evidence>
<dbReference type="Gene3D" id="3.90.220.20">
    <property type="entry name" value="DNA methylase specificity domains"/>
    <property type="match status" value="2"/>
</dbReference>
<keyword evidence="6" id="KW-1185">Reference proteome</keyword>
<accession>A0ABX7H420</accession>
<evidence type="ECO:0000256" key="1">
    <source>
        <dbReference type="ARBA" id="ARBA00010923"/>
    </source>
</evidence>
<feature type="domain" description="Type I restriction modification DNA specificity" evidence="4">
    <location>
        <begin position="239"/>
        <end position="368"/>
    </location>
</feature>
<sequence length="418" mass="47989">MTIYKLGEIATVEISGVDKKIKDGEIPVKLCNFVDVYYNWAITSDLEQKFMEATARTNEIERFKLKRGQVALTKDSETRFDIGIATYIADDFDNVILGYHNALITPNPKKLSGKYLNALLHTDYARTYFANNASGSGQRYALSIDALNNFPVPLLPLAEQERIGDIFSSIDQKIALNRAINDNLEAMAKQLYDYWFVQFDFPNEEGKPYKSSGGKMVWNDKLKREIPDGWSAKSIFDEMSVQYGFPFSTDDFTEEVTNIPVVRIRDILDNTISAYSHEETDDKYRLNEADLLIGMDGNFHMNYWIDNIAYLNQRSVRLRSKQNSNVSIVQARYDIEPYIKAKEQRAKGSTVGHLSDKDLKELKVMVCPNRRMRDALDSLLYRIIANRKENLCLTKQRDELLPLLMNGQVSVNYHLSDN</sequence>
<dbReference type="PANTHER" id="PTHR30408:SF12">
    <property type="entry name" value="TYPE I RESTRICTION ENZYME MJAVIII SPECIFICITY SUBUNIT"/>
    <property type="match status" value="1"/>
</dbReference>
<evidence type="ECO:0000256" key="3">
    <source>
        <dbReference type="ARBA" id="ARBA00023125"/>
    </source>
</evidence>
<dbReference type="GO" id="GO:0004519">
    <property type="term" value="F:endonuclease activity"/>
    <property type="evidence" value="ECO:0007669"/>
    <property type="project" value="UniProtKB-KW"/>
</dbReference>
<dbReference type="Pfam" id="PF01420">
    <property type="entry name" value="Methylase_S"/>
    <property type="match status" value="2"/>
</dbReference>
<comment type="similarity">
    <text evidence="1">Belongs to the type-I restriction system S methylase family.</text>
</comment>
<proteinExistence type="inferred from homology"/>
<dbReference type="PANTHER" id="PTHR30408">
    <property type="entry name" value="TYPE-1 RESTRICTION ENZYME ECOKI SPECIFICITY PROTEIN"/>
    <property type="match status" value="1"/>
</dbReference>
<dbReference type="InterPro" id="IPR000055">
    <property type="entry name" value="Restrct_endonuc_typeI_TRD"/>
</dbReference>
<keyword evidence="5" id="KW-0378">Hydrolase</keyword>
<dbReference type="EMBL" id="CP069450">
    <property type="protein sequence ID" value="QRO49665.1"/>
    <property type="molecule type" value="Genomic_DNA"/>
</dbReference>
<dbReference type="InterPro" id="IPR044946">
    <property type="entry name" value="Restrct_endonuc_typeI_TRD_sf"/>
</dbReference>
<keyword evidence="5" id="KW-0255">Endonuclease</keyword>
<keyword evidence="3" id="KW-0238">DNA-binding</keyword>
<organism evidence="5 6">
    <name type="scientific">Butyricimonas virosa</name>
    <dbReference type="NCBI Taxonomy" id="544645"/>
    <lineage>
        <taxon>Bacteria</taxon>
        <taxon>Pseudomonadati</taxon>
        <taxon>Bacteroidota</taxon>
        <taxon>Bacteroidia</taxon>
        <taxon>Bacteroidales</taxon>
        <taxon>Odoribacteraceae</taxon>
        <taxon>Butyricimonas</taxon>
    </lineage>
</organism>
<dbReference type="Proteomes" id="UP000654720">
    <property type="component" value="Chromosome"/>
</dbReference>
<reference evidence="5 6" key="1">
    <citation type="submission" date="2021-02" db="EMBL/GenBank/DDBJ databases">
        <title>FDA dAtabase for Regulatory Grade micrObial Sequences (FDA-ARGOS): Supporting development and validation of Infectious Disease Dx tests.</title>
        <authorList>
            <person name="Carlson P."/>
            <person name="Fischbach M."/>
            <person name="Hastie J."/>
            <person name="Bilen M."/>
            <person name="Cheng A."/>
            <person name="Tallon L."/>
            <person name="Sadzewicz L."/>
            <person name="Zhao X."/>
            <person name="Boylan J."/>
            <person name="Ott S."/>
            <person name="Bowen H."/>
            <person name="Vavikolanu K."/>
            <person name="Mehta A."/>
            <person name="Aluvathingal J."/>
            <person name="Nadendla S."/>
            <person name="Yan Y."/>
            <person name="Sichtig H."/>
        </authorList>
    </citation>
    <scope>NUCLEOTIDE SEQUENCE [LARGE SCALE GENOMIC DNA]</scope>
    <source>
        <strain evidence="5 6">FDAARGOS_1229</strain>
    </source>
</reference>
<evidence type="ECO:0000313" key="6">
    <source>
        <dbReference type="Proteomes" id="UP000654720"/>
    </source>
</evidence>
<feature type="domain" description="Type I restriction modification DNA specificity" evidence="4">
    <location>
        <begin position="13"/>
        <end position="185"/>
    </location>
</feature>
<dbReference type="SUPFAM" id="SSF116734">
    <property type="entry name" value="DNA methylase specificity domain"/>
    <property type="match status" value="2"/>
</dbReference>